<organism evidence="1 2">
    <name type="scientific">Aurantimonas manganoxydans (strain ATCC BAA-1229 / DSM 21871 / SI85-9A1)</name>
    <dbReference type="NCBI Taxonomy" id="287752"/>
    <lineage>
        <taxon>Bacteria</taxon>
        <taxon>Pseudomonadati</taxon>
        <taxon>Pseudomonadota</taxon>
        <taxon>Alphaproteobacteria</taxon>
        <taxon>Hyphomicrobiales</taxon>
        <taxon>Aurantimonadaceae</taxon>
        <taxon>Aurantimonas</taxon>
    </lineage>
</organism>
<dbReference type="HOGENOM" id="CLU_2260557_0_0_5"/>
<dbReference type="BioCyc" id="AURANTIMONAS:SI859A1_00495-MONOMER"/>
<accession>Q1YKZ7</accession>
<dbReference type="Proteomes" id="UP000000321">
    <property type="component" value="Unassembled WGS sequence"/>
</dbReference>
<protein>
    <submittedName>
        <fullName evidence="1">Uncharacterized protein</fullName>
    </submittedName>
</protein>
<dbReference type="EMBL" id="AAPJ01000002">
    <property type="protein sequence ID" value="EAS50376.1"/>
    <property type="molecule type" value="Genomic_DNA"/>
</dbReference>
<sequence length="103" mass="11543">MRPTRDRAACAPVLCLSLVHQTGHWQRVGFPVRGNLAMKSVIGRALAGEPGSPARGRSSLCKQCWFRLQPRDGRHFCALVRGRRQRETSHCFVDQMLAPGNDF</sequence>
<dbReference type="AlphaFoldDB" id="Q1YKZ7"/>
<evidence type="ECO:0000313" key="1">
    <source>
        <dbReference type="EMBL" id="EAS50376.1"/>
    </source>
</evidence>
<name>Q1YKZ7_AURMS</name>
<reference evidence="1 2" key="1">
    <citation type="journal article" date="2008" name="Appl. Environ. Microbiol.">
        <title>Genomic insights into Mn(II) oxidation by the marine alphaproteobacterium Aurantimonas sp. strain SI85-9A1.</title>
        <authorList>
            <person name="Dick G.J."/>
            <person name="Podell S."/>
            <person name="Johnson H.A."/>
            <person name="Rivera-Espinoza Y."/>
            <person name="Bernier-Latmani R."/>
            <person name="McCarthy J.K."/>
            <person name="Torpey J.W."/>
            <person name="Clement B.G."/>
            <person name="Gaasterland T."/>
            <person name="Tebo B.M."/>
        </authorList>
    </citation>
    <scope>NUCLEOTIDE SEQUENCE [LARGE SCALE GENOMIC DNA]</scope>
    <source>
        <strain evidence="1 2">SI85-9A1</strain>
    </source>
</reference>
<proteinExistence type="predicted"/>
<evidence type="ECO:0000313" key="2">
    <source>
        <dbReference type="Proteomes" id="UP000000321"/>
    </source>
</evidence>
<gene>
    <name evidence="1" type="ORF">SI859A1_00495</name>
</gene>
<comment type="caution">
    <text evidence="1">The sequence shown here is derived from an EMBL/GenBank/DDBJ whole genome shotgun (WGS) entry which is preliminary data.</text>
</comment>
<keyword evidence="2" id="KW-1185">Reference proteome</keyword>